<gene>
    <name evidence="10" type="ORF">RPR59_04455</name>
</gene>
<dbReference type="NCBIfam" id="TIGR03025">
    <property type="entry name" value="EPS_sugtrans"/>
    <property type="match status" value="1"/>
</dbReference>
<name>A0ABZ0BCN5_9SPHN</name>
<comment type="similarity">
    <text evidence="2">Belongs to the bacterial sugar transferase family.</text>
</comment>
<dbReference type="InterPro" id="IPR003362">
    <property type="entry name" value="Bact_transf"/>
</dbReference>
<keyword evidence="7" id="KW-0270">Exopolysaccharide synthesis</keyword>
<evidence type="ECO:0000256" key="1">
    <source>
        <dbReference type="ARBA" id="ARBA00004141"/>
    </source>
</evidence>
<accession>A0ABZ0BCN5</accession>
<evidence type="ECO:0000313" key="11">
    <source>
        <dbReference type="Proteomes" id="UP001302249"/>
    </source>
</evidence>
<keyword evidence="11" id="KW-1185">Reference proteome</keyword>
<dbReference type="PANTHER" id="PTHR30576:SF0">
    <property type="entry name" value="UNDECAPRENYL-PHOSPHATE N-ACETYLGALACTOSAMINYL 1-PHOSPHATE TRANSFERASE-RELATED"/>
    <property type="match status" value="1"/>
</dbReference>
<evidence type="ECO:0000256" key="8">
    <source>
        <dbReference type="SAM" id="Phobius"/>
    </source>
</evidence>
<dbReference type="EMBL" id="CP135076">
    <property type="protein sequence ID" value="WNO55108.1"/>
    <property type="molecule type" value="Genomic_DNA"/>
</dbReference>
<evidence type="ECO:0000256" key="6">
    <source>
        <dbReference type="ARBA" id="ARBA00023136"/>
    </source>
</evidence>
<evidence type="ECO:0000256" key="5">
    <source>
        <dbReference type="ARBA" id="ARBA00022989"/>
    </source>
</evidence>
<evidence type="ECO:0000256" key="2">
    <source>
        <dbReference type="ARBA" id="ARBA00006464"/>
    </source>
</evidence>
<dbReference type="RefSeq" id="WP_313918321.1">
    <property type="nucleotide sequence ID" value="NZ_CP135076.1"/>
</dbReference>
<feature type="domain" description="Bacterial sugar transferase" evidence="9">
    <location>
        <begin position="273"/>
        <end position="461"/>
    </location>
</feature>
<dbReference type="PANTHER" id="PTHR30576">
    <property type="entry name" value="COLANIC BIOSYNTHESIS UDP-GLUCOSE LIPID CARRIER TRANSFERASE"/>
    <property type="match status" value="1"/>
</dbReference>
<evidence type="ECO:0000256" key="4">
    <source>
        <dbReference type="ARBA" id="ARBA00022692"/>
    </source>
</evidence>
<dbReference type="InterPro" id="IPR017475">
    <property type="entry name" value="EPS_sugar_tfrase"/>
</dbReference>
<keyword evidence="5 8" id="KW-1133">Transmembrane helix</keyword>
<evidence type="ECO:0000256" key="7">
    <source>
        <dbReference type="ARBA" id="ARBA00023169"/>
    </source>
</evidence>
<feature type="transmembrane region" description="Helical" evidence="8">
    <location>
        <begin position="102"/>
        <end position="119"/>
    </location>
</feature>
<sequence length="466" mass="51646">MAMSHEGLSWKDATDLGVARPASLPGSRTRWRIKFGIAAFDFVSLLAGYLIANVARFDDPLAAEGATLFALNYGLYMAYALNGGAYDPQIVLDRQRTLARSSIALTQAVATILFVAFFLRHSESMSRLAFAVGAGSGWALLLWSRTMFAHFFAPGFRAKLQATIVILDDMVCQTQEGVQIIDARAAGLDPDSQDPFKLDRIGRFLDGADRVIIACPEERRRRWSNVLKGLNLVGEIMTPEISPLGPLGISRYGHQSTMVVSTGPLSLRGRILKRALDLSVAAAVLLFIAPLLVLVAIAIKLDSRGPVLFVQQRVGRGNRLFNMYKFRSMRTEECDADGSRSTAHADRRITRIGGFIRATSIDELPQILNVLVGHMSLVGPRPHALGSRAEDKLFWEVDERYWHRHACKPGLTGLAQVRGFRGATLRRSDLTDRLQADLEYLSGWTIWRDISILFATIRVVIHPRAF</sequence>
<keyword evidence="4 8" id="KW-0812">Transmembrane</keyword>
<feature type="transmembrane region" description="Helical" evidence="8">
    <location>
        <begin position="275"/>
        <end position="299"/>
    </location>
</feature>
<feature type="transmembrane region" description="Helical" evidence="8">
    <location>
        <begin position="61"/>
        <end position="81"/>
    </location>
</feature>
<evidence type="ECO:0000259" key="9">
    <source>
        <dbReference type="Pfam" id="PF02397"/>
    </source>
</evidence>
<reference evidence="10 11" key="1">
    <citation type="submission" date="2023-09" db="EMBL/GenBank/DDBJ databases">
        <authorList>
            <person name="Rey-Velasco X."/>
        </authorList>
    </citation>
    <scope>NUCLEOTIDE SEQUENCE [LARGE SCALE GENOMIC DNA]</scope>
    <source>
        <strain evidence="10 11">W311</strain>
    </source>
</reference>
<protein>
    <submittedName>
        <fullName evidence="10">Exopolysaccharide biosynthesis polyprenyl glycosylphosphotransferase</fullName>
    </submittedName>
</protein>
<keyword evidence="6 8" id="KW-0472">Membrane</keyword>
<proteinExistence type="inferred from homology"/>
<dbReference type="Pfam" id="PF02397">
    <property type="entry name" value="Bac_transf"/>
    <property type="match status" value="1"/>
</dbReference>
<comment type="subcellular location">
    <subcellularLocation>
        <location evidence="1">Membrane</location>
        <topology evidence="1">Multi-pass membrane protein</topology>
    </subcellularLocation>
</comment>
<evidence type="ECO:0000313" key="10">
    <source>
        <dbReference type="EMBL" id="WNO55108.1"/>
    </source>
</evidence>
<evidence type="ECO:0000256" key="3">
    <source>
        <dbReference type="ARBA" id="ARBA00022679"/>
    </source>
</evidence>
<feature type="transmembrane region" description="Helical" evidence="8">
    <location>
        <begin position="125"/>
        <end position="143"/>
    </location>
</feature>
<feature type="transmembrane region" description="Helical" evidence="8">
    <location>
        <begin position="35"/>
        <end position="55"/>
    </location>
</feature>
<keyword evidence="3" id="KW-0808">Transferase</keyword>
<organism evidence="10 11">
    <name type="scientific">Stakelama saccharophila</name>
    <dbReference type="NCBI Taxonomy" id="3075605"/>
    <lineage>
        <taxon>Bacteria</taxon>
        <taxon>Pseudomonadati</taxon>
        <taxon>Pseudomonadota</taxon>
        <taxon>Alphaproteobacteria</taxon>
        <taxon>Sphingomonadales</taxon>
        <taxon>Sphingomonadaceae</taxon>
        <taxon>Stakelama</taxon>
    </lineage>
</organism>
<dbReference type="Proteomes" id="UP001302249">
    <property type="component" value="Chromosome"/>
</dbReference>